<dbReference type="InterPro" id="IPR050256">
    <property type="entry name" value="Glycosyltransferase_2"/>
</dbReference>
<keyword evidence="3 9" id="KW-0808">Transferase</keyword>
<proteinExistence type="predicted"/>
<dbReference type="PANTHER" id="PTHR48090">
    <property type="entry name" value="UNDECAPRENYL-PHOSPHATE 4-DEOXY-4-FORMAMIDO-L-ARABINOSE TRANSFERASE-RELATED"/>
    <property type="match status" value="1"/>
</dbReference>
<keyword evidence="2" id="KW-0328">Glycosyltransferase</keyword>
<dbReference type="STRING" id="349521.HCH_06165"/>
<keyword evidence="1" id="KW-1003">Cell membrane</keyword>
<dbReference type="PANTHER" id="PTHR48090:SF3">
    <property type="entry name" value="UNDECAPRENYL-PHOSPHATE 4-DEOXY-4-FORMAMIDO-L-ARABINOSE TRANSFERASE"/>
    <property type="match status" value="1"/>
</dbReference>
<evidence type="ECO:0000259" key="8">
    <source>
        <dbReference type="Pfam" id="PF00535"/>
    </source>
</evidence>
<dbReference type="CDD" id="cd04179">
    <property type="entry name" value="DPM_DPG-synthase_like"/>
    <property type="match status" value="1"/>
</dbReference>
<protein>
    <submittedName>
        <fullName evidence="9">Glycosyltransferase, probably involved in cell wall biogenesis</fullName>
    </submittedName>
</protein>
<keyword evidence="10" id="KW-1185">Reference proteome</keyword>
<dbReference type="HOGENOM" id="CLU_033536_9_0_6"/>
<keyword evidence="5" id="KW-0448">Lipopolysaccharide biosynthesis</keyword>
<keyword evidence="6" id="KW-1133">Transmembrane helix</keyword>
<dbReference type="Pfam" id="PF00535">
    <property type="entry name" value="Glycos_transf_2"/>
    <property type="match status" value="1"/>
</dbReference>
<dbReference type="EMBL" id="CP000155">
    <property type="protein sequence ID" value="ABC32810.1"/>
    <property type="molecule type" value="Genomic_DNA"/>
</dbReference>
<dbReference type="CAZy" id="GT2">
    <property type="family name" value="Glycosyltransferase Family 2"/>
</dbReference>
<evidence type="ECO:0000313" key="9">
    <source>
        <dbReference type="EMBL" id="ABC32810.1"/>
    </source>
</evidence>
<evidence type="ECO:0000256" key="5">
    <source>
        <dbReference type="ARBA" id="ARBA00022985"/>
    </source>
</evidence>
<dbReference type="GO" id="GO:0009103">
    <property type="term" value="P:lipopolysaccharide biosynthetic process"/>
    <property type="evidence" value="ECO:0007669"/>
    <property type="project" value="UniProtKB-KW"/>
</dbReference>
<keyword evidence="4" id="KW-0812">Transmembrane</keyword>
<dbReference type="KEGG" id="hch:HCH_06165"/>
<dbReference type="GO" id="GO:0099621">
    <property type="term" value="F:undecaprenyl-phosphate 4-deoxy-4-formamido-L-arabinose transferase activity"/>
    <property type="evidence" value="ECO:0007669"/>
    <property type="project" value="TreeGrafter"/>
</dbReference>
<keyword evidence="7" id="KW-0472">Membrane</keyword>
<accession>Q2S964</accession>
<feature type="domain" description="Glycosyltransferase 2-like" evidence="8">
    <location>
        <begin position="35"/>
        <end position="194"/>
    </location>
</feature>
<evidence type="ECO:0000256" key="3">
    <source>
        <dbReference type="ARBA" id="ARBA00022679"/>
    </source>
</evidence>
<evidence type="ECO:0000256" key="7">
    <source>
        <dbReference type="ARBA" id="ARBA00023136"/>
    </source>
</evidence>
<dbReference type="OrthoDB" id="433681at2"/>
<evidence type="ECO:0000256" key="4">
    <source>
        <dbReference type="ARBA" id="ARBA00022692"/>
    </source>
</evidence>
<dbReference type="AlphaFoldDB" id="Q2S964"/>
<evidence type="ECO:0000256" key="2">
    <source>
        <dbReference type="ARBA" id="ARBA00022676"/>
    </source>
</evidence>
<evidence type="ECO:0000313" key="10">
    <source>
        <dbReference type="Proteomes" id="UP000000238"/>
    </source>
</evidence>
<gene>
    <name evidence="9" type="ordered locus">HCH_06165</name>
</gene>
<evidence type="ECO:0000256" key="6">
    <source>
        <dbReference type="ARBA" id="ARBA00022989"/>
    </source>
</evidence>
<dbReference type="Gene3D" id="3.90.550.10">
    <property type="entry name" value="Spore Coat Polysaccharide Biosynthesis Protein SpsA, Chain A"/>
    <property type="match status" value="1"/>
</dbReference>
<dbReference type="InterPro" id="IPR001173">
    <property type="entry name" value="Glyco_trans_2-like"/>
</dbReference>
<organism evidence="9 10">
    <name type="scientific">Hahella chejuensis (strain KCTC 2396)</name>
    <dbReference type="NCBI Taxonomy" id="349521"/>
    <lineage>
        <taxon>Bacteria</taxon>
        <taxon>Pseudomonadati</taxon>
        <taxon>Pseudomonadota</taxon>
        <taxon>Gammaproteobacteria</taxon>
        <taxon>Oceanospirillales</taxon>
        <taxon>Hahellaceae</taxon>
        <taxon>Hahella</taxon>
    </lineage>
</organism>
<dbReference type="Proteomes" id="UP000000238">
    <property type="component" value="Chromosome"/>
</dbReference>
<sequence>MEADIILRKVDKAPTEDAQTEASASAQNKKLSSVSVVFPAYNEETNIEMTVLKAIGAFKKHFETVEIIVVNDGSSDGTRDILERLRQEHEEVRPIHHVQNKGYGGAVRTGLKSGRGDFIFFSDSDGQFDLEEVDLLLRHINDYDIVVGYRAQRADPWHRKLNAYCWGVLVRYLFGIRVRDIDCAFKIFRRDFIQSIRIEAEGAMINTEILAQAGMMHCTIKQVPVSHYPRLSGAATGANPLVIFKAFVELFNLYGKLKATGYKELQTKA</sequence>
<dbReference type="GO" id="GO:0005886">
    <property type="term" value="C:plasma membrane"/>
    <property type="evidence" value="ECO:0007669"/>
    <property type="project" value="TreeGrafter"/>
</dbReference>
<reference evidence="9 10" key="1">
    <citation type="journal article" date="2005" name="Nucleic Acids Res.">
        <title>Genomic blueprint of Hahella chejuensis, a marine microbe producing an algicidal agent.</title>
        <authorList>
            <person name="Jeong H."/>
            <person name="Yim J.H."/>
            <person name="Lee C."/>
            <person name="Choi S.-H."/>
            <person name="Park Y.K."/>
            <person name="Yoon S.H."/>
            <person name="Hur C.-G."/>
            <person name="Kang H.-Y."/>
            <person name="Kim D."/>
            <person name="Lee H.H."/>
            <person name="Park K.H."/>
            <person name="Park S.-H."/>
            <person name="Park H.-S."/>
            <person name="Lee H.K."/>
            <person name="Oh T.K."/>
            <person name="Kim J.F."/>
        </authorList>
    </citation>
    <scope>NUCLEOTIDE SEQUENCE [LARGE SCALE GENOMIC DNA]</scope>
    <source>
        <strain evidence="9 10">KCTC 2396</strain>
    </source>
</reference>
<dbReference type="RefSeq" id="WP_011399868.1">
    <property type="nucleotide sequence ID" value="NC_007645.1"/>
</dbReference>
<evidence type="ECO:0000256" key="1">
    <source>
        <dbReference type="ARBA" id="ARBA00022475"/>
    </source>
</evidence>
<dbReference type="InterPro" id="IPR029044">
    <property type="entry name" value="Nucleotide-diphossugar_trans"/>
</dbReference>
<dbReference type="SUPFAM" id="SSF53448">
    <property type="entry name" value="Nucleotide-diphospho-sugar transferases"/>
    <property type="match status" value="1"/>
</dbReference>
<dbReference type="eggNOG" id="COG0463">
    <property type="taxonomic scope" value="Bacteria"/>
</dbReference>
<name>Q2S964_HAHCH</name>